<proteinExistence type="predicted"/>
<accession>A0A174X179</accession>
<gene>
    <name evidence="1" type="ORF">ERS852558_03772</name>
</gene>
<dbReference type="AlphaFoldDB" id="A0A174X179"/>
<sequence length="97" mass="11650">MKHLKIEDRKAYFTRGENWMVVTDMTKEDLLNLAHAAIEEEDFETDVYDETLLPNPAHRIIYQQINGQLMELHNRRAAFQEEVRNIYKDAYNKYCIE</sequence>
<dbReference type="GeneID" id="82186476"/>
<dbReference type="RefSeq" id="WP_008640392.1">
    <property type="nucleotide sequence ID" value="NZ_CZBL01000019.1"/>
</dbReference>
<name>A0A174X179_9BACE</name>
<evidence type="ECO:0000313" key="1">
    <source>
        <dbReference type="EMBL" id="CUQ49049.1"/>
    </source>
</evidence>
<reference evidence="1 2" key="1">
    <citation type="submission" date="2015-09" db="EMBL/GenBank/DDBJ databases">
        <authorList>
            <consortium name="Pathogen Informatics"/>
        </authorList>
    </citation>
    <scope>NUCLEOTIDE SEQUENCE [LARGE SCALE GENOMIC DNA]</scope>
    <source>
        <strain evidence="1 2">2789STDY5834946</strain>
    </source>
</reference>
<dbReference type="Proteomes" id="UP000095725">
    <property type="component" value="Unassembled WGS sequence"/>
</dbReference>
<evidence type="ECO:0000313" key="2">
    <source>
        <dbReference type="Proteomes" id="UP000095725"/>
    </source>
</evidence>
<organism evidence="1 2">
    <name type="scientific">Bacteroides caccae</name>
    <dbReference type="NCBI Taxonomy" id="47678"/>
    <lineage>
        <taxon>Bacteria</taxon>
        <taxon>Pseudomonadati</taxon>
        <taxon>Bacteroidota</taxon>
        <taxon>Bacteroidia</taxon>
        <taxon>Bacteroidales</taxon>
        <taxon>Bacteroidaceae</taxon>
        <taxon>Bacteroides</taxon>
    </lineage>
</organism>
<protein>
    <submittedName>
        <fullName evidence="1">Uncharacterized protein</fullName>
    </submittedName>
</protein>
<dbReference type="EMBL" id="CZBL01000019">
    <property type="protein sequence ID" value="CUQ49049.1"/>
    <property type="molecule type" value="Genomic_DNA"/>
</dbReference>